<accession>M0LCT2</accession>
<comment type="caution">
    <text evidence="2">The sequence shown here is derived from an EMBL/GenBank/DDBJ whole genome shotgun (WGS) entry which is preliminary data.</text>
</comment>
<dbReference type="Proteomes" id="UP000011607">
    <property type="component" value="Unassembled WGS sequence"/>
</dbReference>
<keyword evidence="3" id="KW-1185">Reference proteome</keyword>
<dbReference type="EMBL" id="AOMA01000160">
    <property type="protein sequence ID" value="EMA31372.1"/>
    <property type="molecule type" value="Genomic_DNA"/>
</dbReference>
<evidence type="ECO:0000256" key="1">
    <source>
        <dbReference type="SAM" id="Phobius"/>
    </source>
</evidence>
<evidence type="ECO:0000313" key="3">
    <source>
        <dbReference type="Proteomes" id="UP000011607"/>
    </source>
</evidence>
<reference evidence="2 3" key="1">
    <citation type="journal article" date="2014" name="PLoS Genet.">
        <title>Phylogenetically driven sequencing of extremely halophilic archaea reveals strategies for static and dynamic osmo-response.</title>
        <authorList>
            <person name="Becker E.A."/>
            <person name="Seitzer P.M."/>
            <person name="Tritt A."/>
            <person name="Larsen D."/>
            <person name="Krusor M."/>
            <person name="Yao A.I."/>
            <person name="Wu D."/>
            <person name="Madern D."/>
            <person name="Eisen J.A."/>
            <person name="Darling A.E."/>
            <person name="Facciotti M.T."/>
        </authorList>
    </citation>
    <scope>NUCLEOTIDE SEQUENCE [LARGE SCALE GENOMIC DNA]</scope>
    <source>
        <strain evidence="2 3">JCM 10879</strain>
    </source>
</reference>
<keyword evidence="1" id="KW-0472">Membrane</keyword>
<feature type="transmembrane region" description="Helical" evidence="1">
    <location>
        <begin position="30"/>
        <end position="53"/>
    </location>
</feature>
<sequence length="73" mass="7714">MPQPVVCLALDRVAEDVVCFLDRRKLRPGAVVVVHVGVVYLDLLSVGLLDLVLGGVGGNLEKVVEVVGHVSVI</sequence>
<dbReference type="eggNOG" id="ENOG502N63S">
    <property type="taxonomic scope" value="Archaea"/>
</dbReference>
<keyword evidence="1" id="KW-1133">Transmembrane helix</keyword>
<name>M0LCT2_9EURY</name>
<protein>
    <submittedName>
        <fullName evidence="2">Uncharacterized protein</fullName>
    </submittedName>
</protein>
<organism evidence="2 3">
    <name type="scientific">Halobiforma nitratireducens JCM 10879</name>
    <dbReference type="NCBI Taxonomy" id="1227454"/>
    <lineage>
        <taxon>Archaea</taxon>
        <taxon>Methanobacteriati</taxon>
        <taxon>Methanobacteriota</taxon>
        <taxon>Stenosarchaea group</taxon>
        <taxon>Halobacteria</taxon>
        <taxon>Halobacteriales</taxon>
        <taxon>Natrialbaceae</taxon>
        <taxon>Halobiforma</taxon>
    </lineage>
</organism>
<evidence type="ECO:0000313" key="2">
    <source>
        <dbReference type="EMBL" id="EMA31372.1"/>
    </source>
</evidence>
<proteinExistence type="predicted"/>
<dbReference type="STRING" id="1227454.C446_15433"/>
<gene>
    <name evidence="2" type="ORF">C446_15433</name>
</gene>
<dbReference type="AlphaFoldDB" id="M0LCT2"/>
<keyword evidence="1" id="KW-0812">Transmembrane</keyword>